<evidence type="ECO:0000313" key="2">
    <source>
        <dbReference type="EMBL" id="OXE34095.1"/>
    </source>
</evidence>
<evidence type="ECO:0000313" key="3">
    <source>
        <dbReference type="Proteomes" id="UP000214596"/>
    </source>
</evidence>
<accession>A0A0L8U8M1</accession>
<dbReference type="Gene3D" id="3.30.420.10">
    <property type="entry name" value="Ribonuclease H-like superfamily/Ribonuclease H"/>
    <property type="match status" value="1"/>
</dbReference>
<protein>
    <submittedName>
        <fullName evidence="2">Transposase</fullName>
    </submittedName>
</protein>
<proteinExistence type="predicted"/>
<dbReference type="EMBL" id="NIXT01000132">
    <property type="protein sequence ID" value="OXE34095.1"/>
    <property type="molecule type" value="Genomic_DNA"/>
</dbReference>
<feature type="region of interest" description="Disordered" evidence="1">
    <location>
        <begin position="578"/>
        <end position="601"/>
    </location>
</feature>
<dbReference type="AlphaFoldDB" id="A0A0L8U8M1"/>
<dbReference type="InterPro" id="IPR001584">
    <property type="entry name" value="Integrase_cat-core"/>
</dbReference>
<reference evidence="2 3" key="1">
    <citation type="journal article" date="2017" name="Appl. Environ. Microbiol.">
        <title>Parallel evolution of two clades of a major Atlantic endemic Vibrio parahaemolyticus pathogen lineage by independent acquisition of related pathogenicity islands.</title>
        <authorList>
            <person name="Xu F."/>
            <person name="Gonzalez-Escalona N."/>
            <person name="Drees K.P."/>
            <person name="Sebra R.P."/>
            <person name="Cooper V.S."/>
            <person name="Jones S.H."/>
            <person name="Whistler C.A."/>
        </authorList>
    </citation>
    <scope>NUCLEOTIDE SEQUENCE [LARGE SCALE GENOMIC DNA]</scope>
    <source>
        <strain evidence="2 3">MAVP-3</strain>
    </source>
</reference>
<name>A0A0L8U8M1_VIBPH</name>
<dbReference type="OMA" id="PITEHGV"/>
<evidence type="ECO:0000256" key="1">
    <source>
        <dbReference type="SAM" id="MobiDB-lite"/>
    </source>
</evidence>
<dbReference type="RefSeq" id="WP_005478346.1">
    <property type="nucleotide sequence ID" value="NZ_CAMFGX010000004.1"/>
</dbReference>
<comment type="caution">
    <text evidence="2">The sequence shown here is derived from an EMBL/GenBank/DDBJ whole genome shotgun (WGS) entry which is preliminary data.</text>
</comment>
<dbReference type="SUPFAM" id="SSF53098">
    <property type="entry name" value="Ribonuclease H-like"/>
    <property type="match status" value="1"/>
</dbReference>
<dbReference type="InterPro" id="IPR015378">
    <property type="entry name" value="Transposase-like_Mu_C"/>
</dbReference>
<dbReference type="Proteomes" id="UP000214596">
    <property type="component" value="Unassembled WGS sequence"/>
</dbReference>
<dbReference type="GO" id="GO:0015074">
    <property type="term" value="P:DNA integration"/>
    <property type="evidence" value="ECO:0007669"/>
    <property type="project" value="InterPro"/>
</dbReference>
<dbReference type="GO" id="GO:0003676">
    <property type="term" value="F:nucleic acid binding"/>
    <property type="evidence" value="ECO:0007669"/>
    <property type="project" value="InterPro"/>
</dbReference>
<dbReference type="InterPro" id="IPR036397">
    <property type="entry name" value="RNaseH_sf"/>
</dbReference>
<gene>
    <name evidence="2" type="ORF">CA163_04075</name>
</gene>
<dbReference type="PROSITE" id="PS50994">
    <property type="entry name" value="INTEGRASE"/>
    <property type="match status" value="1"/>
</dbReference>
<organism evidence="2 3">
    <name type="scientific">Vibrio parahaemolyticus</name>
    <dbReference type="NCBI Taxonomy" id="670"/>
    <lineage>
        <taxon>Bacteria</taxon>
        <taxon>Pseudomonadati</taxon>
        <taxon>Pseudomonadota</taxon>
        <taxon>Gammaproteobacteria</taxon>
        <taxon>Vibrionales</taxon>
        <taxon>Vibrionaceae</taxon>
        <taxon>Vibrio</taxon>
    </lineage>
</organism>
<dbReference type="OrthoDB" id="501284at2"/>
<sequence>MSDDSENLYAFGSFFPEKHSNTSVPKTSKGTRFGIELQESYQDLFSFDEKRRDEAIHRYNILDYLIELHGPSLTLKKISGSMKGLADKFHPNVPSAPSIYRYWTTFKKSGFVLSSLIPGVTRGNTKQRKTLELEEYIERAIKSYFSAESPTIQQAFTLLETEIDRHNECNDTQLSFEYESFRKRIVKKTDYERLLIKKGKKAADTYYKKVGQRPETTRVLQRVEADHTRLDLFVIDDARKLPLGRPWLTLLFDTHTKSVVGFYLGFEPPGYLSVSLALENAILPKYYVKELYPEVKGEWPCYGLPEHLIVDNGAEFNSKDFVTACKNLRIKVKKNPVKKPWLKGSVERYFRTINNKLLSGIPGKSFSNIFARGDYNPQKNAIITRSDLMKVIHVWLIDIYQSSPNGLENNIPNLSWADAMRSAFPPRSFNGSIDELRFNLGKHVEISLDRNGIRLKKTLRYTSSYLAQYFGKHTYDGKSIKVKIKYNPICMGSIYVLDEDKHEFFAVESVDPDYAYSVSEWLHKVCCDYARNHIRNNYRHNDVIKAWRVIYDIIDEALHLSGNGKQANVGIRQASKLERVREHAERTKSHQKPELHMSSNDDIDWDVEVNTDGWKIDSVRGTNK</sequence>
<dbReference type="InterPro" id="IPR012337">
    <property type="entry name" value="RNaseH-like_sf"/>
</dbReference>
<feature type="compositionally biased region" description="Basic and acidic residues" evidence="1">
    <location>
        <begin position="578"/>
        <end position="595"/>
    </location>
</feature>
<dbReference type="Pfam" id="PF09299">
    <property type="entry name" value="Mu-transpos_C"/>
    <property type="match status" value="1"/>
</dbReference>
<dbReference type="GeneID" id="1192091"/>